<evidence type="ECO:0000313" key="2">
    <source>
        <dbReference type="Proteomes" id="UP001148629"/>
    </source>
</evidence>
<sequence length="738" mass="82017">MRCKYCQELSIERLVELAETEFGAMVVPRNAYYSHQSSIAALDASAEQGCDLCQLIVQALDSTTDNANWAEELEGYDRSQDSTVLATARGLLDFYDTSIRISINTMHVIWESPLSDVKMMEVILVQVGPPQANDDPFSDEGDDYEIIQPDLHPAELLITSQGRPVCYGKYKIGRSEISPALDSTPNMAIARNWISKCRNEHGSACGAHKDDSPLPTRVIDVGSAEGTDKPRLFISEGAKGDYIALSHCWGGPIATVLETTNIKDFCQALPYEQLPLNFKDAISITRGLGVRYIWIDSLCIIQNSSDDWVIESAKMASVYQNALVTIAALCSPGSSHGIFPRGAHNKFNTSTAVHIPGPGGTELTLRAYKKDEDETLRDLFANAPLASRGWCFQESVLSRRVLYYGVNQIYWECNEGFQATNKVPGPDMFPKSGAGVGTLSEFLLPDLNAMSTPCQGETRRKLLWNYYAAVSSYTQRKLTFNTDKLPAFSGLAQRLNPLVGGDYVAGLWTADLAQGLLWAIFEGGSSIEHVKPYRAPSWSWASRNGPIYFRRTVKDGPPQPSDIKVLEAQSEPKDKRAPYGEVTSGHLVLCGLTLKLRRIHGKKIESDDPVGQIWFDEVEMAGGKTGSLAHIYTDGVNEGDPVICVGPDRPLFGSERAWKKVLGRDEQKEYLVLWIRRREEWVDSEDQVKDDIVKCIVLEQAHEPGVGDEVYRRVGYFATYPGKDRDFGKWELRTLKII</sequence>
<gene>
    <name evidence="1" type="ORF">NM208_g11007</name>
</gene>
<keyword evidence="2" id="KW-1185">Reference proteome</keyword>
<accession>A0ACC1RW24</accession>
<dbReference type="Proteomes" id="UP001148629">
    <property type="component" value="Unassembled WGS sequence"/>
</dbReference>
<proteinExistence type="predicted"/>
<name>A0ACC1RW24_9HYPO</name>
<organism evidence="1 2">
    <name type="scientific">Fusarium decemcellulare</name>
    <dbReference type="NCBI Taxonomy" id="57161"/>
    <lineage>
        <taxon>Eukaryota</taxon>
        <taxon>Fungi</taxon>
        <taxon>Dikarya</taxon>
        <taxon>Ascomycota</taxon>
        <taxon>Pezizomycotina</taxon>
        <taxon>Sordariomycetes</taxon>
        <taxon>Hypocreomycetidae</taxon>
        <taxon>Hypocreales</taxon>
        <taxon>Nectriaceae</taxon>
        <taxon>Fusarium</taxon>
        <taxon>Fusarium decemcellulare species complex</taxon>
    </lineage>
</organism>
<protein>
    <submittedName>
        <fullName evidence="1">Uncharacterized protein</fullName>
    </submittedName>
</protein>
<reference evidence="1" key="1">
    <citation type="submission" date="2022-08" db="EMBL/GenBank/DDBJ databases">
        <title>Genome Sequence of Fusarium decemcellulare.</title>
        <authorList>
            <person name="Buettner E."/>
        </authorList>
    </citation>
    <scope>NUCLEOTIDE SEQUENCE</scope>
    <source>
        <strain evidence="1">Babe19</strain>
    </source>
</reference>
<comment type="caution">
    <text evidence="1">The sequence shown here is derived from an EMBL/GenBank/DDBJ whole genome shotgun (WGS) entry which is preliminary data.</text>
</comment>
<evidence type="ECO:0000313" key="1">
    <source>
        <dbReference type="EMBL" id="KAJ3526819.1"/>
    </source>
</evidence>
<dbReference type="EMBL" id="JANRMS010001663">
    <property type="protein sequence ID" value="KAJ3526819.1"/>
    <property type="molecule type" value="Genomic_DNA"/>
</dbReference>